<protein>
    <submittedName>
        <fullName evidence="2">Uncharacterized protein</fullName>
    </submittedName>
</protein>
<feature type="region of interest" description="Disordered" evidence="1">
    <location>
        <begin position="184"/>
        <end position="225"/>
    </location>
</feature>
<feature type="compositionally biased region" description="Basic and acidic residues" evidence="1">
    <location>
        <begin position="441"/>
        <end position="451"/>
    </location>
</feature>
<keyword evidence="3" id="KW-1185">Reference proteome</keyword>
<reference evidence="2 3" key="1">
    <citation type="journal article" date="2020" name="IScience">
        <title>Genome Sequencing of the Endangered Kingdonia uniflora (Circaeasteraceae, Ranunculales) Reveals Potential Mechanisms of Evolutionary Specialization.</title>
        <authorList>
            <person name="Sun Y."/>
            <person name="Deng T."/>
            <person name="Zhang A."/>
            <person name="Moore M.J."/>
            <person name="Landis J.B."/>
            <person name="Lin N."/>
            <person name="Zhang H."/>
            <person name="Zhang X."/>
            <person name="Huang J."/>
            <person name="Zhang X."/>
            <person name="Sun H."/>
            <person name="Wang H."/>
        </authorList>
    </citation>
    <scope>NUCLEOTIDE SEQUENCE [LARGE SCALE GENOMIC DNA]</scope>
    <source>
        <strain evidence="2">TB1705</strain>
        <tissue evidence="2">Leaf</tissue>
    </source>
</reference>
<dbReference type="InterPro" id="IPR027417">
    <property type="entry name" value="P-loop_NTPase"/>
</dbReference>
<accession>A0A7J7LD47</accession>
<feature type="compositionally biased region" description="Basic and acidic residues" evidence="1">
    <location>
        <begin position="184"/>
        <end position="214"/>
    </location>
</feature>
<dbReference type="PANTHER" id="PTHR32175">
    <property type="entry name" value="PROTEIN, PUTATIVE, EXPRESSED-RELATED"/>
    <property type="match status" value="1"/>
</dbReference>
<name>A0A7J7LD47_9MAGN</name>
<dbReference type="EMBL" id="JACGCM010002370">
    <property type="protein sequence ID" value="KAF6140472.1"/>
    <property type="molecule type" value="Genomic_DNA"/>
</dbReference>
<gene>
    <name evidence="2" type="ORF">GIB67_010302</name>
</gene>
<feature type="non-terminal residue" evidence="2">
    <location>
        <position position="1"/>
    </location>
</feature>
<comment type="caution">
    <text evidence="2">The sequence shown here is derived from an EMBL/GenBank/DDBJ whole genome shotgun (WGS) entry which is preliminary data.</text>
</comment>
<evidence type="ECO:0000313" key="2">
    <source>
        <dbReference type="EMBL" id="KAF6140472.1"/>
    </source>
</evidence>
<proteinExistence type="predicted"/>
<dbReference type="OrthoDB" id="2015035at2759"/>
<dbReference type="Proteomes" id="UP000541444">
    <property type="component" value="Unassembled WGS sequence"/>
</dbReference>
<dbReference type="AlphaFoldDB" id="A0A7J7LD47"/>
<evidence type="ECO:0000313" key="3">
    <source>
        <dbReference type="Proteomes" id="UP000541444"/>
    </source>
</evidence>
<feature type="region of interest" description="Disordered" evidence="1">
    <location>
        <begin position="435"/>
        <end position="458"/>
    </location>
</feature>
<organism evidence="2 3">
    <name type="scientific">Kingdonia uniflora</name>
    <dbReference type="NCBI Taxonomy" id="39325"/>
    <lineage>
        <taxon>Eukaryota</taxon>
        <taxon>Viridiplantae</taxon>
        <taxon>Streptophyta</taxon>
        <taxon>Embryophyta</taxon>
        <taxon>Tracheophyta</taxon>
        <taxon>Spermatophyta</taxon>
        <taxon>Magnoliopsida</taxon>
        <taxon>Ranunculales</taxon>
        <taxon>Circaeasteraceae</taxon>
        <taxon>Kingdonia</taxon>
    </lineage>
</organism>
<feature type="compositionally biased region" description="Polar residues" evidence="1">
    <location>
        <begin position="215"/>
        <end position="225"/>
    </location>
</feature>
<dbReference type="PANTHER" id="PTHR32175:SF0">
    <property type="entry name" value="SULFOTRANSFERASE"/>
    <property type="match status" value="1"/>
</dbReference>
<dbReference type="Gene3D" id="3.40.50.300">
    <property type="entry name" value="P-loop containing nucleotide triphosphate hydrolases"/>
    <property type="match status" value="1"/>
</dbReference>
<sequence length="524" mass="60326">MISVLANTYDRDVKLLNGTHKSHVHSHQEAEILAKYKPVINATLLIPILKQVEDTTTKALEYFKSTRHINLYYEDLINNPSKLMDVQEFLRIPQRDLYSRQVKIHKGSLSEQVQNWEDILEMLKGSQFESFLHEDYILYRVLLSSSCDPFAGMLLKMTLLLRMKFSSFDLFDLESRSRLKPIENYDRKTDGDKNNNGEKECDVGKSLKGEKNNNGEKSSVEQAQSTQATYADNLRRAKETHVLLEDIPGPVMKKEHYKYTIIGRLPQLEINLQENRPQAISKWKLKEAGVVTKDSKKFDRDGLEMKHLEETTEREVHRAIDLVGRKDGDMLESSRSKDNEEVVTLMREVHMINDSNRQETQPKKTNPNSKALPRIQQTIEEELNSLQLTKERSPAKIGKSFERVEDNLGLRHIANSNLVVTQHRFHAIDWGKPSIFDESPDEGHGDPEKATTTEQAAVTPQVKDDGFVKPKRRTDMNYSVGKWHRWIAVYPTLKKLVDDMGFADFCSINAGNSDNRLIHALVER</sequence>
<dbReference type="InterPro" id="IPR052796">
    <property type="entry name" value="Nod_factor_sulfotransferase"/>
</dbReference>
<evidence type="ECO:0000256" key="1">
    <source>
        <dbReference type="SAM" id="MobiDB-lite"/>
    </source>
</evidence>